<feature type="compositionally biased region" description="Basic and acidic residues" evidence="1">
    <location>
        <begin position="62"/>
        <end position="72"/>
    </location>
</feature>
<feature type="transmembrane region" description="Helical" evidence="2">
    <location>
        <begin position="6"/>
        <end position="26"/>
    </location>
</feature>
<accession>A0A3E1K927</accession>
<reference evidence="3 4" key="1">
    <citation type="submission" date="2018-08" db="EMBL/GenBank/DDBJ databases">
        <title>Wenzhouxiangella salilacus sp. nov., a novel bacterium isolated from a saline lake in Xinjiang Province, China.</title>
        <authorList>
            <person name="Han S."/>
        </authorList>
    </citation>
    <scope>NUCLEOTIDE SEQUENCE [LARGE SCALE GENOMIC DNA]</scope>
    <source>
        <strain evidence="3 4">XDB06</strain>
    </source>
</reference>
<dbReference type="PANTHER" id="PTHR41532">
    <property type="entry name" value="FIXS PROTEIN"/>
    <property type="match status" value="1"/>
</dbReference>
<dbReference type="OrthoDB" id="9802763at2"/>
<dbReference type="EMBL" id="QUZK01000037">
    <property type="protein sequence ID" value="RFF30225.1"/>
    <property type="molecule type" value="Genomic_DNA"/>
</dbReference>
<keyword evidence="2" id="KW-1133">Transmembrane helix</keyword>
<proteinExistence type="predicted"/>
<dbReference type="Proteomes" id="UP000260351">
    <property type="component" value="Unassembled WGS sequence"/>
</dbReference>
<dbReference type="Pfam" id="PF03597">
    <property type="entry name" value="FixS"/>
    <property type="match status" value="1"/>
</dbReference>
<organism evidence="3 4">
    <name type="scientific">Wenzhouxiangella sediminis</name>
    <dbReference type="NCBI Taxonomy" id="1792836"/>
    <lineage>
        <taxon>Bacteria</taxon>
        <taxon>Pseudomonadati</taxon>
        <taxon>Pseudomonadota</taxon>
        <taxon>Gammaproteobacteria</taxon>
        <taxon>Chromatiales</taxon>
        <taxon>Wenzhouxiangellaceae</taxon>
        <taxon>Wenzhouxiangella</taxon>
    </lineage>
</organism>
<keyword evidence="2" id="KW-0812">Transmembrane</keyword>
<name>A0A3E1K927_9GAMM</name>
<dbReference type="RefSeq" id="WP_116650826.1">
    <property type="nucleotide sequence ID" value="NZ_QUZK01000037.1"/>
</dbReference>
<dbReference type="PANTHER" id="PTHR41532:SF1">
    <property type="entry name" value="FIXS PROTEIN"/>
    <property type="match status" value="1"/>
</dbReference>
<protein>
    <submittedName>
        <fullName evidence="3">Cbb3-type cytochrome oxidase assembly protein CcoS</fullName>
    </submittedName>
</protein>
<evidence type="ECO:0000256" key="1">
    <source>
        <dbReference type="SAM" id="MobiDB-lite"/>
    </source>
</evidence>
<keyword evidence="2" id="KW-0472">Membrane</keyword>
<gene>
    <name evidence="3" type="primary">ccoS</name>
    <name evidence="3" type="ORF">DZC52_09100</name>
</gene>
<keyword evidence="4" id="KW-1185">Reference proteome</keyword>
<evidence type="ECO:0000313" key="4">
    <source>
        <dbReference type="Proteomes" id="UP000260351"/>
    </source>
</evidence>
<evidence type="ECO:0000256" key="2">
    <source>
        <dbReference type="SAM" id="Phobius"/>
    </source>
</evidence>
<dbReference type="NCBIfam" id="TIGR00847">
    <property type="entry name" value="ccoS"/>
    <property type="match status" value="1"/>
</dbReference>
<comment type="caution">
    <text evidence="3">The sequence shown here is derived from an EMBL/GenBank/DDBJ whole genome shotgun (WGS) entry which is preliminary data.</text>
</comment>
<feature type="region of interest" description="Disordered" evidence="1">
    <location>
        <begin position="42"/>
        <end position="90"/>
    </location>
</feature>
<dbReference type="AlphaFoldDB" id="A0A3E1K927"/>
<sequence length="90" mass="10225">MNIIYVLIPLSVLLMLLAIGAFFWAIRNDQFDDLDTPALDILDEDEKPSDRRVNQGAAQDENTEHQDLENAKTQRKKGLNPESGIENQED</sequence>
<dbReference type="InterPro" id="IPR004714">
    <property type="entry name" value="Cyt_oxidase_maturation_cbb3"/>
</dbReference>
<evidence type="ECO:0000313" key="3">
    <source>
        <dbReference type="EMBL" id="RFF30225.1"/>
    </source>
</evidence>